<organism evidence="2 3">
    <name type="scientific">Flagellimonas yonaguniensis</name>
    <dbReference type="NCBI Taxonomy" id="3031325"/>
    <lineage>
        <taxon>Bacteria</taxon>
        <taxon>Pseudomonadati</taxon>
        <taxon>Bacteroidota</taxon>
        <taxon>Flavobacteriia</taxon>
        <taxon>Flavobacteriales</taxon>
        <taxon>Flavobacteriaceae</taxon>
        <taxon>Flagellimonas</taxon>
    </lineage>
</organism>
<name>A0ABT5Y204_9FLAO</name>
<proteinExistence type="predicted"/>
<feature type="transmembrane region" description="Helical" evidence="1">
    <location>
        <begin position="130"/>
        <end position="148"/>
    </location>
</feature>
<evidence type="ECO:0000256" key="1">
    <source>
        <dbReference type="SAM" id="Phobius"/>
    </source>
</evidence>
<keyword evidence="1" id="KW-1133">Transmembrane helix</keyword>
<feature type="transmembrane region" description="Helical" evidence="1">
    <location>
        <begin position="239"/>
        <end position="258"/>
    </location>
</feature>
<keyword evidence="1" id="KW-0812">Transmembrane</keyword>
<dbReference type="Proteomes" id="UP001221366">
    <property type="component" value="Unassembled WGS sequence"/>
</dbReference>
<feature type="transmembrane region" description="Helical" evidence="1">
    <location>
        <begin position="445"/>
        <end position="464"/>
    </location>
</feature>
<gene>
    <name evidence="2" type="ORF">PY092_15020</name>
</gene>
<dbReference type="PANTHER" id="PTHR43471">
    <property type="entry name" value="ABC TRANSPORTER PERMEASE"/>
    <property type="match status" value="1"/>
</dbReference>
<evidence type="ECO:0000313" key="3">
    <source>
        <dbReference type="Proteomes" id="UP001221366"/>
    </source>
</evidence>
<keyword evidence="3" id="KW-1185">Reference proteome</keyword>
<evidence type="ECO:0000313" key="2">
    <source>
        <dbReference type="EMBL" id="MDF0717474.1"/>
    </source>
</evidence>
<feature type="transmembrane region" description="Helical" evidence="1">
    <location>
        <begin position="175"/>
        <end position="196"/>
    </location>
</feature>
<keyword evidence="1" id="KW-0472">Membrane</keyword>
<feature type="transmembrane region" description="Helical" evidence="1">
    <location>
        <begin position="21"/>
        <end position="38"/>
    </location>
</feature>
<dbReference type="EMBL" id="JARFVB010000011">
    <property type="protein sequence ID" value="MDF0717474.1"/>
    <property type="molecule type" value="Genomic_DNA"/>
</dbReference>
<dbReference type="RefSeq" id="WP_275616626.1">
    <property type="nucleotide sequence ID" value="NZ_JARFVB010000011.1"/>
</dbReference>
<comment type="caution">
    <text evidence="2">The sequence shown here is derived from an EMBL/GenBank/DDBJ whole genome shotgun (WGS) entry which is preliminary data.</text>
</comment>
<reference evidence="2 3" key="1">
    <citation type="submission" date="2023-03" db="EMBL/GenBank/DDBJ databases">
        <title>Muricauda XX sp. nov. and Muricauda XXX sp. nov., two novel species isolated from Okinawa Trough.</title>
        <authorList>
            <person name="Cao W."/>
            <person name="Deng X."/>
        </authorList>
    </citation>
    <scope>NUCLEOTIDE SEQUENCE [LARGE SCALE GENOMIC DNA]</scope>
    <source>
        <strain evidence="2 3">334s03</strain>
    </source>
</reference>
<dbReference type="Pfam" id="PF12040">
    <property type="entry name" value="DUF3526"/>
    <property type="match status" value="1"/>
</dbReference>
<feature type="transmembrane region" description="Helical" evidence="1">
    <location>
        <begin position="208"/>
        <end position="232"/>
    </location>
</feature>
<sequence>MILKTFFKESKELLRDGRVRAAFAIVIILLGIAVWISARQYQNTNEQYLVAEAAEREVWDNQGEKNPHSASHYGTYAFKPKYPLSLMDQGVDKYMGASIFLESHKRNEAQFSAAADQTGLARFGDLTPDFILLFIIPLLIILLGYNSFTKEREMGTLTLLKSQGVRPWKWAVGKWLSLFFPIFMVTAILFLIAGILLSNLQDFGVFKWGSLLAMFIVYVGYYIIFINIILFISAKVEKSGIALVLSLSVWILACLAAPKAASNLAETKHPFPTRQEFAANISKDKQEGLNGHNPWSKESKLLEQKVLAEHGVDSIHQLPFNFDGYRMQKGEEHEAEIYFKHYNYLKEQYAQQSDVYKGLAVISPYLPTRFLSMAIAQTDYGTHWDFSDAAEEYRIATQKFLNDDFAQNSTYGDWSYQADSDFWKKLPQFEYEPPQLGSIIRSNASSIWILGVWIVLSFSIFLLTTKTI</sequence>
<dbReference type="InterPro" id="IPR021913">
    <property type="entry name" value="DUF3526"/>
</dbReference>
<dbReference type="PANTHER" id="PTHR43471:SF1">
    <property type="entry name" value="ABC TRANSPORTER PERMEASE PROTEIN NOSY-RELATED"/>
    <property type="match status" value="1"/>
</dbReference>
<accession>A0ABT5Y204</accession>
<protein>
    <submittedName>
        <fullName evidence="2">DUF3526 domain-containing protein</fullName>
    </submittedName>
</protein>